<keyword evidence="1" id="KW-0645">Protease</keyword>
<dbReference type="PANTHER" id="PTHR43267:SF1">
    <property type="entry name" value="TRNA THREONYLCARBAMOYLADENOSINE DEHYDRATASE"/>
    <property type="match status" value="1"/>
</dbReference>
<dbReference type="RefSeq" id="WP_320228063.1">
    <property type="nucleotide sequence ID" value="NZ_JAVIJC010000024.1"/>
</dbReference>
<dbReference type="CDD" id="cd01483">
    <property type="entry name" value="E1_enzyme_family"/>
    <property type="match status" value="1"/>
</dbReference>
<dbReference type="GO" id="GO:0016779">
    <property type="term" value="F:nucleotidyltransferase activity"/>
    <property type="evidence" value="ECO:0007669"/>
    <property type="project" value="UniProtKB-KW"/>
</dbReference>
<keyword evidence="3" id="KW-0378">Hydrolase</keyword>
<evidence type="ECO:0000259" key="6">
    <source>
        <dbReference type="Pfam" id="PF00899"/>
    </source>
</evidence>
<accession>A0ABU4Z4P5</accession>
<protein>
    <submittedName>
        <fullName evidence="8">ThiF family adenylyltransferase</fullName>
    </submittedName>
</protein>
<dbReference type="Pfam" id="PF00899">
    <property type="entry name" value="ThiF"/>
    <property type="match status" value="1"/>
</dbReference>
<dbReference type="InterPro" id="IPR000594">
    <property type="entry name" value="ThiF_NAD_FAD-bd"/>
</dbReference>
<dbReference type="PANTHER" id="PTHR43267">
    <property type="entry name" value="TRNA THREONYLCARBAMOYLADENOSINE DEHYDRATASE"/>
    <property type="match status" value="1"/>
</dbReference>
<feature type="domain" description="JAB" evidence="7">
    <location>
        <begin position="18"/>
        <end position="111"/>
    </location>
</feature>
<evidence type="ECO:0000313" key="8">
    <source>
        <dbReference type="EMBL" id="MDX8494191.1"/>
    </source>
</evidence>
<keyword evidence="5" id="KW-0482">Metalloprotease</keyword>
<dbReference type="Proteomes" id="UP001271249">
    <property type="component" value="Unassembled WGS sequence"/>
</dbReference>
<evidence type="ECO:0000259" key="7">
    <source>
        <dbReference type="Pfam" id="PF14464"/>
    </source>
</evidence>
<evidence type="ECO:0000256" key="4">
    <source>
        <dbReference type="ARBA" id="ARBA00022833"/>
    </source>
</evidence>
<evidence type="ECO:0000256" key="2">
    <source>
        <dbReference type="ARBA" id="ARBA00022723"/>
    </source>
</evidence>
<gene>
    <name evidence="8" type="ORF">RFN29_21730</name>
</gene>
<keyword evidence="8" id="KW-0808">Transferase</keyword>
<reference evidence="8 9" key="1">
    <citation type="submission" date="2023-08" db="EMBL/GenBank/DDBJ databases">
        <title>Implementing the SeqCode for naming new Mesorhizobium species isolated from Vachellia karroo root nodules.</title>
        <authorList>
            <person name="Van Lill M."/>
        </authorList>
    </citation>
    <scope>NUCLEOTIDE SEQUENCE [LARGE SCALE GENOMIC DNA]</scope>
    <source>
        <strain evidence="8 9">VK22B</strain>
    </source>
</reference>
<keyword evidence="9" id="KW-1185">Reference proteome</keyword>
<dbReference type="Gene3D" id="3.40.50.720">
    <property type="entry name" value="NAD(P)-binding Rossmann-like Domain"/>
    <property type="match status" value="1"/>
</dbReference>
<comment type="caution">
    <text evidence="8">The sequence shown here is derived from an EMBL/GenBank/DDBJ whole genome shotgun (WGS) entry which is preliminary data.</text>
</comment>
<dbReference type="SUPFAM" id="SSF69572">
    <property type="entry name" value="Activating enzymes of the ubiquitin-like proteins"/>
    <property type="match status" value="1"/>
</dbReference>
<evidence type="ECO:0000256" key="3">
    <source>
        <dbReference type="ARBA" id="ARBA00022801"/>
    </source>
</evidence>
<proteinExistence type="predicted"/>
<dbReference type="InterPro" id="IPR045886">
    <property type="entry name" value="ThiF/MoeB/HesA"/>
</dbReference>
<feature type="domain" description="THIF-type NAD/FAD binding fold" evidence="6">
    <location>
        <begin position="178"/>
        <end position="315"/>
    </location>
</feature>
<dbReference type="InterPro" id="IPR035985">
    <property type="entry name" value="Ubiquitin-activating_enz"/>
</dbReference>
<sequence length="461" mass="49421">MSQVYDLVLSGIDHEMLTRHLLPEDGKEAAAILLCRDIAPVRNRLLVTGVRLVPHEECRSREPDWITWPGKRLSDAIGEAEDLGLSIVLIHSHPGGYSVFSTIDDDSDRMTIPNIFAGWSGPEPRAGHGSAIMTPPGVIRGRLYSADGHICHLGRIVVVGQDIKIFPDEEPGRPAAMAFGSGMTATLAGLHACVVGVSGTGSIIAEQAARMGFGAITLIDFDKVEPKNLNRILGSSIKDADTSAIKVEVVASAIRRYRNNIDLVTVPENIFSRQAVLAAAKADVIFSCVDSSEGRQICDLLAHAFLIPLVDMGVSIPTRRTPEGGTAIAEVMGRIDYVHPGGPTLADRQVFTPASLRAEYLARVDPVAYASELNEGYIRGAPQEAPSVIALNMRAASAAMLEFIARAFPYRHEANKLYARTLFALADGEQEYLPESVFENSGFPAAGGLTEPLLGLPALGI</sequence>
<dbReference type="EMBL" id="JAVIJC010000024">
    <property type="protein sequence ID" value="MDX8494191.1"/>
    <property type="molecule type" value="Genomic_DNA"/>
</dbReference>
<dbReference type="Pfam" id="PF14464">
    <property type="entry name" value="Prok-JAB"/>
    <property type="match status" value="1"/>
</dbReference>
<keyword evidence="2" id="KW-0479">Metal-binding</keyword>
<keyword evidence="4" id="KW-0862">Zinc</keyword>
<evidence type="ECO:0000313" key="9">
    <source>
        <dbReference type="Proteomes" id="UP001271249"/>
    </source>
</evidence>
<evidence type="ECO:0000256" key="5">
    <source>
        <dbReference type="ARBA" id="ARBA00023049"/>
    </source>
</evidence>
<organism evidence="8 9">
    <name type="scientific">Mesorhizobium captivum</name>
    <dbReference type="NCBI Taxonomy" id="3072319"/>
    <lineage>
        <taxon>Bacteria</taxon>
        <taxon>Pseudomonadati</taxon>
        <taxon>Pseudomonadota</taxon>
        <taxon>Alphaproteobacteria</taxon>
        <taxon>Hyphomicrobiales</taxon>
        <taxon>Phyllobacteriaceae</taxon>
        <taxon>Mesorhizobium</taxon>
    </lineage>
</organism>
<keyword evidence="8" id="KW-0548">Nucleotidyltransferase</keyword>
<name>A0ABU4Z4P5_9HYPH</name>
<evidence type="ECO:0000256" key="1">
    <source>
        <dbReference type="ARBA" id="ARBA00022670"/>
    </source>
</evidence>
<dbReference type="InterPro" id="IPR028090">
    <property type="entry name" value="JAB_dom_prok"/>
</dbReference>